<dbReference type="GO" id="GO:0034599">
    <property type="term" value="P:cellular response to oxidative stress"/>
    <property type="evidence" value="ECO:0007669"/>
    <property type="project" value="TreeGrafter"/>
</dbReference>
<keyword evidence="9" id="KW-1185">Reference proteome</keyword>
<dbReference type="Pfam" id="PF08534">
    <property type="entry name" value="Redoxin"/>
    <property type="match status" value="1"/>
</dbReference>
<dbReference type="GO" id="GO:0045454">
    <property type="term" value="P:cell redox homeostasis"/>
    <property type="evidence" value="ECO:0007669"/>
    <property type="project" value="TreeGrafter"/>
</dbReference>
<gene>
    <name evidence="8" type="ORF">Mal15_48670</name>
</gene>
<name>A0A5B9MMD1_9BACT</name>
<feature type="chain" id="PRO_5022695383" evidence="6">
    <location>
        <begin position="26"/>
        <end position="198"/>
    </location>
</feature>
<dbReference type="GO" id="GO:0008379">
    <property type="term" value="F:thioredoxin peroxidase activity"/>
    <property type="evidence" value="ECO:0007669"/>
    <property type="project" value="TreeGrafter"/>
</dbReference>
<protein>
    <submittedName>
        <fullName evidence="8">Redoxin</fullName>
    </submittedName>
</protein>
<evidence type="ECO:0000256" key="1">
    <source>
        <dbReference type="ARBA" id="ARBA00022559"/>
    </source>
</evidence>
<dbReference type="EMBL" id="CP036264">
    <property type="protein sequence ID" value="QEG00795.1"/>
    <property type="molecule type" value="Genomic_DNA"/>
</dbReference>
<keyword evidence="6" id="KW-0732">Signal</keyword>
<dbReference type="PROSITE" id="PS51352">
    <property type="entry name" value="THIOREDOXIN_2"/>
    <property type="match status" value="1"/>
</dbReference>
<keyword evidence="3" id="KW-0560">Oxidoreductase</keyword>
<dbReference type="InterPro" id="IPR013766">
    <property type="entry name" value="Thioredoxin_domain"/>
</dbReference>
<dbReference type="AlphaFoldDB" id="A0A5B9MMD1"/>
<dbReference type="PANTHER" id="PTHR42801">
    <property type="entry name" value="THIOREDOXIN-DEPENDENT PEROXIDE REDUCTASE"/>
    <property type="match status" value="1"/>
</dbReference>
<dbReference type="InterPro" id="IPR036249">
    <property type="entry name" value="Thioredoxin-like_sf"/>
</dbReference>
<dbReference type="InterPro" id="IPR013740">
    <property type="entry name" value="Redoxin"/>
</dbReference>
<evidence type="ECO:0000256" key="5">
    <source>
        <dbReference type="ARBA" id="ARBA00023284"/>
    </source>
</evidence>
<dbReference type="PANTHER" id="PTHR42801:SF4">
    <property type="entry name" value="AHPC_TSA FAMILY PROTEIN"/>
    <property type="match status" value="1"/>
</dbReference>
<keyword evidence="2" id="KW-0049">Antioxidant</keyword>
<keyword evidence="5" id="KW-0676">Redox-active center</keyword>
<dbReference type="InterPro" id="IPR050924">
    <property type="entry name" value="Peroxiredoxin_BCP/PrxQ"/>
</dbReference>
<keyword evidence="4" id="KW-1015">Disulfide bond</keyword>
<evidence type="ECO:0000313" key="9">
    <source>
        <dbReference type="Proteomes" id="UP000321353"/>
    </source>
</evidence>
<dbReference type="SUPFAM" id="SSF52833">
    <property type="entry name" value="Thioredoxin-like"/>
    <property type="match status" value="1"/>
</dbReference>
<dbReference type="GO" id="GO:0005737">
    <property type="term" value="C:cytoplasm"/>
    <property type="evidence" value="ECO:0007669"/>
    <property type="project" value="TreeGrafter"/>
</dbReference>
<dbReference type="Gene3D" id="3.40.30.10">
    <property type="entry name" value="Glutaredoxin"/>
    <property type="match status" value="1"/>
</dbReference>
<reference evidence="8 9" key="1">
    <citation type="submission" date="2019-02" db="EMBL/GenBank/DDBJ databases">
        <title>Planctomycetal bacteria perform biofilm scaping via a novel small molecule.</title>
        <authorList>
            <person name="Jeske O."/>
            <person name="Boedeker C."/>
            <person name="Wiegand S."/>
            <person name="Breitling P."/>
            <person name="Kallscheuer N."/>
            <person name="Jogler M."/>
            <person name="Rohde M."/>
            <person name="Petersen J."/>
            <person name="Medema M.H."/>
            <person name="Surup F."/>
            <person name="Jogler C."/>
        </authorList>
    </citation>
    <scope>NUCLEOTIDE SEQUENCE [LARGE SCALE GENOMIC DNA]</scope>
    <source>
        <strain evidence="8 9">Mal15</strain>
    </source>
</reference>
<evidence type="ECO:0000259" key="7">
    <source>
        <dbReference type="PROSITE" id="PS51352"/>
    </source>
</evidence>
<sequence precursor="true">MIPMIRQLGFGCVVLSLAIAVPAMAQSQTPKGVEMAKRALAEGETAKDFRLQAIAGELSGPVQLSRVNAKGPVVIVVLRGFPGSQCPACTAQVGDFVKNAERFAAKNARVLLIYPGPRSQLDRHADDFLHGTTLPQPLTFLLDPGYSFTDAYGLRWDAPNETAYPSTIVLDESGKITYVKISETHRGRSTADEILKTL</sequence>
<dbReference type="KEGG" id="smam:Mal15_48670"/>
<evidence type="ECO:0000256" key="4">
    <source>
        <dbReference type="ARBA" id="ARBA00023157"/>
    </source>
</evidence>
<evidence type="ECO:0000256" key="3">
    <source>
        <dbReference type="ARBA" id="ARBA00023002"/>
    </source>
</evidence>
<organism evidence="8 9">
    <name type="scientific">Stieleria maiorica</name>
    <dbReference type="NCBI Taxonomy" id="2795974"/>
    <lineage>
        <taxon>Bacteria</taxon>
        <taxon>Pseudomonadati</taxon>
        <taxon>Planctomycetota</taxon>
        <taxon>Planctomycetia</taxon>
        <taxon>Pirellulales</taxon>
        <taxon>Pirellulaceae</taxon>
        <taxon>Stieleria</taxon>
    </lineage>
</organism>
<proteinExistence type="predicted"/>
<feature type="domain" description="Thioredoxin" evidence="7">
    <location>
        <begin position="40"/>
        <end position="198"/>
    </location>
</feature>
<dbReference type="Proteomes" id="UP000321353">
    <property type="component" value="Chromosome"/>
</dbReference>
<evidence type="ECO:0000256" key="2">
    <source>
        <dbReference type="ARBA" id="ARBA00022862"/>
    </source>
</evidence>
<feature type="signal peptide" evidence="6">
    <location>
        <begin position="1"/>
        <end position="25"/>
    </location>
</feature>
<evidence type="ECO:0000313" key="8">
    <source>
        <dbReference type="EMBL" id="QEG00795.1"/>
    </source>
</evidence>
<keyword evidence="1" id="KW-0575">Peroxidase</keyword>
<evidence type="ECO:0000256" key="6">
    <source>
        <dbReference type="SAM" id="SignalP"/>
    </source>
</evidence>
<accession>A0A5B9MMD1</accession>